<dbReference type="InterPro" id="IPR006103">
    <property type="entry name" value="Glyco_hydro_2_cat"/>
</dbReference>
<evidence type="ECO:0000313" key="11">
    <source>
        <dbReference type="Proteomes" id="UP001247805"/>
    </source>
</evidence>
<evidence type="ECO:0000256" key="3">
    <source>
        <dbReference type="ARBA" id="ARBA00023295"/>
    </source>
</evidence>
<comment type="similarity">
    <text evidence="1">Belongs to the glycosyl hydrolase 2 family.</text>
</comment>
<dbReference type="InterPro" id="IPR036156">
    <property type="entry name" value="Beta-gal/glucu_dom_sf"/>
</dbReference>
<dbReference type="Proteomes" id="UP001247805">
    <property type="component" value="Unassembled WGS sequence"/>
</dbReference>
<feature type="signal peptide" evidence="4">
    <location>
        <begin position="1"/>
        <end position="30"/>
    </location>
</feature>
<reference evidence="10 11" key="1">
    <citation type="submission" date="2023-10" db="EMBL/GenBank/DDBJ databases">
        <title>Glaciecola aquimarina strain GGW-M5 nov., isolated from a coastal seawater.</title>
        <authorList>
            <person name="Bayburt H."/>
            <person name="Kim J.M."/>
            <person name="Choi B.J."/>
            <person name="Jeon C.O."/>
        </authorList>
    </citation>
    <scope>NUCLEOTIDE SEQUENCE [LARGE SCALE GENOMIC DNA]</scope>
    <source>
        <strain evidence="10 11">KCTC 32108</strain>
    </source>
</reference>
<evidence type="ECO:0000259" key="5">
    <source>
        <dbReference type="Pfam" id="PF00703"/>
    </source>
</evidence>
<dbReference type="Gene3D" id="2.60.120.260">
    <property type="entry name" value="Galactose-binding domain-like"/>
    <property type="match status" value="1"/>
</dbReference>
<dbReference type="Gene3D" id="2.60.40.10">
    <property type="entry name" value="Immunoglobulins"/>
    <property type="match status" value="3"/>
</dbReference>
<organism evidence="10 11">
    <name type="scientific">Paraglaciecola aquimarina</name>
    <dbReference type="NCBI Taxonomy" id="1235557"/>
    <lineage>
        <taxon>Bacteria</taxon>
        <taxon>Pseudomonadati</taxon>
        <taxon>Pseudomonadota</taxon>
        <taxon>Gammaproteobacteria</taxon>
        <taxon>Alteromonadales</taxon>
        <taxon>Alteromonadaceae</taxon>
        <taxon>Paraglaciecola</taxon>
    </lineage>
</organism>
<evidence type="ECO:0000313" key="10">
    <source>
        <dbReference type="EMBL" id="MDU0354449.1"/>
    </source>
</evidence>
<sequence length="842" mass="95200">MSILRTHRNMNLPSFMLCCILAFVTSHVVASTQYQATKLGEKQSFNNDWLFSKGKQVGAEQANFDDSNWQRVTLPHDWAIEGPFDEKYNARNGGLPFHGDGWYRKTFTVAEADKGKVVSVTFDGAMYDAHVYINGHFLGRRPFGYLSVNYDLTPHLNFGNTKNVIAVSLAPKDLSTRWYPGAGLYRHTWLEINDPVHVAKWGTYVTTPEVTPERATIALETKINNQGDQTNASLQTQIVRADGSVVLKKSIDLGKLATGTKTVNQSFTLEDPILWDTDNPYQYKVLTKVIRNGKVVDKHTTPLGVRHIEFKADDGFWLNWRRVQINGVCLHHDNGPIGTIANRRAIQRKLEIMQSMGVNSIRTSHNPPSPELVELADEMGILLQVEAFDVWKIQKQSVHNGYQVFYDEWHERDLRDMIIQHRNNPSVIMWSIGNEIMEQAQKDGWKEARHLMEIAHDEDPSRFTAAGFNNIGGAIKNKLAHETDIQGFNYKPLNYEQVHKDHPDWILLGSETSSITSTRGIYHFPIDKYKVHDSRHVTSYDIIGPPWAYPPEIEFEYLAKTPAVMGEYMWTGFDYLGEPTPYGGKDHSGDGYWNADWPVRSSSFGAVDLVGFPKDRYFLYQSQWTSKPMVHVLPHWNWPNMVGKEIPVMAYTNAEEVELFVNGTSMGRKVKGVDKAELPVNFIRWDTLGQKNWKSGYRLRWDVKYQPGEIKVVAYTDGKVVAEEIVKTAGLPAKVELIADRTEIDADGQDLSYITVLVKDKDGNICPTADNHIRFFVEGAGEIAAVGNGNSSTIAPFKADYRRAFNGKAMLIVKSKHGVAGKINVRAYSDQLSNEPIVISAK</sequence>
<feature type="domain" description="Beta-galactosidase jelly roll" evidence="7">
    <location>
        <begin position="86"/>
        <end position="170"/>
    </location>
</feature>
<dbReference type="Pfam" id="PF16355">
    <property type="entry name" value="DUF4982"/>
    <property type="match status" value="1"/>
</dbReference>
<name>A0ABU3SWQ2_9ALTE</name>
<dbReference type="RefSeq" id="WP_316026046.1">
    <property type="nucleotide sequence ID" value="NZ_JAWDIO010000002.1"/>
</dbReference>
<dbReference type="Pfam" id="PF02836">
    <property type="entry name" value="Glyco_hydro_2_C"/>
    <property type="match status" value="1"/>
</dbReference>
<dbReference type="Pfam" id="PF00703">
    <property type="entry name" value="Glyco_hydro_2"/>
    <property type="match status" value="1"/>
</dbReference>
<dbReference type="InterPro" id="IPR025300">
    <property type="entry name" value="BetaGal_jelly_roll_dom"/>
</dbReference>
<dbReference type="InterPro" id="IPR051913">
    <property type="entry name" value="GH2_Domain-Containing"/>
</dbReference>
<dbReference type="InterPro" id="IPR040605">
    <property type="entry name" value="Glyco_hydro2_dom5"/>
</dbReference>
<dbReference type="PRINTS" id="PR00132">
    <property type="entry name" value="GLHYDRLASE2"/>
</dbReference>
<keyword evidence="3" id="KW-0326">Glycosidase</keyword>
<feature type="domain" description="Glycoside hydrolase family 2 catalytic" evidence="6">
    <location>
        <begin position="313"/>
        <end position="463"/>
    </location>
</feature>
<dbReference type="Pfam" id="PF18565">
    <property type="entry name" value="Glyco_hydro2_C5"/>
    <property type="match status" value="1"/>
</dbReference>
<keyword evidence="2" id="KW-0378">Hydrolase</keyword>
<feature type="domain" description="Glycoside hydrolase family 2" evidence="9">
    <location>
        <begin position="736"/>
        <end position="836"/>
    </location>
</feature>
<proteinExistence type="inferred from homology"/>
<dbReference type="Gene3D" id="3.20.20.80">
    <property type="entry name" value="Glycosidases"/>
    <property type="match status" value="1"/>
</dbReference>
<dbReference type="InterPro" id="IPR013783">
    <property type="entry name" value="Ig-like_fold"/>
</dbReference>
<dbReference type="Pfam" id="PF13364">
    <property type="entry name" value="BetaGal_ABD2"/>
    <property type="match status" value="1"/>
</dbReference>
<dbReference type="InterPro" id="IPR008979">
    <property type="entry name" value="Galactose-bd-like_sf"/>
</dbReference>
<dbReference type="SUPFAM" id="SSF49785">
    <property type="entry name" value="Galactose-binding domain-like"/>
    <property type="match status" value="1"/>
</dbReference>
<evidence type="ECO:0000256" key="4">
    <source>
        <dbReference type="SAM" id="SignalP"/>
    </source>
</evidence>
<dbReference type="InterPro" id="IPR008964">
    <property type="entry name" value="Invasin/intimin_cell_adhesion"/>
</dbReference>
<evidence type="ECO:0000259" key="8">
    <source>
        <dbReference type="Pfam" id="PF16355"/>
    </source>
</evidence>
<dbReference type="InterPro" id="IPR032311">
    <property type="entry name" value="DUF4982"/>
</dbReference>
<comment type="caution">
    <text evidence="10">The sequence shown here is derived from an EMBL/GenBank/DDBJ whole genome shotgun (WGS) entry which is preliminary data.</text>
</comment>
<dbReference type="SUPFAM" id="SSF51445">
    <property type="entry name" value="(Trans)glycosidases"/>
    <property type="match status" value="1"/>
</dbReference>
<keyword evidence="11" id="KW-1185">Reference proteome</keyword>
<dbReference type="SUPFAM" id="SSF49303">
    <property type="entry name" value="beta-Galactosidase/glucuronidase domain"/>
    <property type="match status" value="1"/>
</dbReference>
<dbReference type="InterPro" id="IPR017853">
    <property type="entry name" value="GH"/>
</dbReference>
<protein>
    <submittedName>
        <fullName evidence="10">DUF4982 domain-containing protein</fullName>
    </submittedName>
</protein>
<feature type="domain" description="DUF4982" evidence="8">
    <location>
        <begin position="643"/>
        <end position="722"/>
    </location>
</feature>
<accession>A0ABU3SWQ2</accession>
<feature type="domain" description="Glycoside hydrolase family 2 immunoglobulin-like beta-sandwich" evidence="5">
    <location>
        <begin position="204"/>
        <end position="306"/>
    </location>
</feature>
<dbReference type="InterPro" id="IPR006102">
    <property type="entry name" value="Ig-like_GH2"/>
</dbReference>
<dbReference type="PANTHER" id="PTHR42732">
    <property type="entry name" value="BETA-GALACTOSIDASE"/>
    <property type="match status" value="1"/>
</dbReference>
<keyword evidence="4" id="KW-0732">Signal</keyword>
<evidence type="ECO:0000259" key="6">
    <source>
        <dbReference type="Pfam" id="PF02836"/>
    </source>
</evidence>
<evidence type="ECO:0000259" key="7">
    <source>
        <dbReference type="Pfam" id="PF13364"/>
    </source>
</evidence>
<evidence type="ECO:0000256" key="1">
    <source>
        <dbReference type="ARBA" id="ARBA00007401"/>
    </source>
</evidence>
<dbReference type="EMBL" id="JAWDIO010000002">
    <property type="protein sequence ID" value="MDU0354449.1"/>
    <property type="molecule type" value="Genomic_DNA"/>
</dbReference>
<gene>
    <name evidence="10" type="ORF">RS130_11345</name>
</gene>
<evidence type="ECO:0000256" key="2">
    <source>
        <dbReference type="ARBA" id="ARBA00022801"/>
    </source>
</evidence>
<dbReference type="SUPFAM" id="SSF49373">
    <property type="entry name" value="Invasin/intimin cell-adhesion fragments"/>
    <property type="match status" value="1"/>
</dbReference>
<dbReference type="InterPro" id="IPR006101">
    <property type="entry name" value="Glyco_hydro_2"/>
</dbReference>
<dbReference type="PANTHER" id="PTHR42732:SF1">
    <property type="entry name" value="BETA-MANNOSIDASE"/>
    <property type="match status" value="1"/>
</dbReference>
<feature type="chain" id="PRO_5045725363" evidence="4">
    <location>
        <begin position="31"/>
        <end position="842"/>
    </location>
</feature>
<evidence type="ECO:0000259" key="9">
    <source>
        <dbReference type="Pfam" id="PF18565"/>
    </source>
</evidence>